<sequence>MSADGWSFETKQIHAGAAPDTATGARATPIYQTTSYVFRDSQHGADLFSLAEPGNIYTRINNPTQDVLEQRLAALEGGVAALAFASGSAATTAAILNLANAGDHFVSSPALYGGTYNLFHYTLPKLGIEVSFVEDQDDIEQWKAAARPDTKLFFAETLANPGSNVLDIRKVADAAHEVGVPLVVDNTVPTPYLVRPIEHGADIVVHSATKYLGGHGTTVAGVLVDGGTFDFGKDPARFPGFNEADPSYHGLKYWEALGPGAYAAKARVQILRDTGAAIAPLNSFLILQGIETLSLRLERHVSNAQALAEWLEQRDEVEKVYYAGLPSSPFHEAAKKYLPKGAGAVLSFDLRGGVEAGRAFVDGTELHSQLVNIGDVRSLIVHPASTTHSQLTPEEQVSSGVTPGLVRLAVGLEGIEDLKADLEAGFRAAKAAL</sequence>
<dbReference type="NCBIfam" id="NF005872">
    <property type="entry name" value="PRK07812.1"/>
    <property type="match status" value="1"/>
</dbReference>
<dbReference type="PANTHER" id="PTHR43797">
    <property type="entry name" value="HOMOCYSTEINE/CYSTEINE SYNTHASE"/>
    <property type="match status" value="1"/>
</dbReference>
<dbReference type="Pfam" id="PF01053">
    <property type="entry name" value="Cys_Met_Meta_PP"/>
    <property type="match status" value="1"/>
</dbReference>
<dbReference type="InterPro" id="IPR015424">
    <property type="entry name" value="PyrdxlP-dep_Trfase"/>
</dbReference>
<comment type="caution">
    <text evidence="7">The sequence shown here is derived from an EMBL/GenBank/DDBJ whole genome shotgun (WGS) entry which is preliminary data.</text>
</comment>
<evidence type="ECO:0000256" key="4">
    <source>
        <dbReference type="ARBA" id="ARBA00022898"/>
    </source>
</evidence>
<dbReference type="PANTHER" id="PTHR43797:SF2">
    <property type="entry name" value="HOMOCYSTEINE_CYSTEINE SYNTHASE"/>
    <property type="match status" value="1"/>
</dbReference>
<accession>A0ABV7NX22</accession>
<dbReference type="Gene3D" id="3.90.1150.10">
    <property type="entry name" value="Aspartate Aminotransferase, domain 1"/>
    <property type="match status" value="1"/>
</dbReference>
<dbReference type="EC" id="2.5.1.47" evidence="7"/>
<dbReference type="Gene3D" id="3.40.640.10">
    <property type="entry name" value="Type I PLP-dependent aspartate aminotransferase-like (Major domain)"/>
    <property type="match status" value="1"/>
</dbReference>
<keyword evidence="4 6" id="KW-0663">Pyridoxal phosphate</keyword>
<name>A0ABV7NX22_9PSEU</name>
<evidence type="ECO:0000256" key="6">
    <source>
        <dbReference type="RuleBase" id="RU362118"/>
    </source>
</evidence>
<dbReference type="RefSeq" id="WP_378239914.1">
    <property type="nucleotide sequence ID" value="NZ_JBHRWK010000022.1"/>
</dbReference>
<protein>
    <submittedName>
        <fullName evidence="7">Bifunctional o-acetylhomoserine/o-acetylserine sulfhydrylase</fullName>
        <ecNumber evidence="7">2.5.1.47</ecNumber>
    </submittedName>
</protein>
<dbReference type="InterPro" id="IPR015422">
    <property type="entry name" value="PyrdxlP-dep_Trfase_small"/>
</dbReference>
<dbReference type="InterPro" id="IPR006235">
    <property type="entry name" value="OAc-hSer/O-AcSer_sulfhydrylase"/>
</dbReference>
<keyword evidence="3 7" id="KW-0808">Transferase</keyword>
<proteinExistence type="inferred from homology"/>
<dbReference type="GO" id="GO:0004124">
    <property type="term" value="F:cysteine synthase activity"/>
    <property type="evidence" value="ECO:0007669"/>
    <property type="project" value="UniProtKB-EC"/>
</dbReference>
<dbReference type="SUPFAM" id="SSF53383">
    <property type="entry name" value="PLP-dependent transferases"/>
    <property type="match status" value="1"/>
</dbReference>
<evidence type="ECO:0000256" key="3">
    <source>
        <dbReference type="ARBA" id="ARBA00022679"/>
    </source>
</evidence>
<dbReference type="PIRSF" id="PIRSF001434">
    <property type="entry name" value="CGS"/>
    <property type="match status" value="1"/>
</dbReference>
<dbReference type="CDD" id="cd00614">
    <property type="entry name" value="CGS_like"/>
    <property type="match status" value="1"/>
</dbReference>
<dbReference type="PROSITE" id="PS00868">
    <property type="entry name" value="CYS_MET_METAB_PP"/>
    <property type="match status" value="1"/>
</dbReference>
<evidence type="ECO:0000256" key="2">
    <source>
        <dbReference type="ARBA" id="ARBA00009077"/>
    </source>
</evidence>
<dbReference type="NCBIfam" id="TIGR01326">
    <property type="entry name" value="OAH_OAS_sulfhy"/>
    <property type="match status" value="1"/>
</dbReference>
<organism evidence="7 8">
    <name type="scientific">Amycolatopsis speibonae</name>
    <dbReference type="NCBI Taxonomy" id="1450224"/>
    <lineage>
        <taxon>Bacteria</taxon>
        <taxon>Bacillati</taxon>
        <taxon>Actinomycetota</taxon>
        <taxon>Actinomycetes</taxon>
        <taxon>Pseudonocardiales</taxon>
        <taxon>Pseudonocardiaceae</taxon>
        <taxon>Amycolatopsis</taxon>
    </lineage>
</organism>
<reference evidence="8" key="1">
    <citation type="journal article" date="2019" name="Int. J. Syst. Evol. Microbiol.">
        <title>The Global Catalogue of Microorganisms (GCM) 10K type strain sequencing project: providing services to taxonomists for standard genome sequencing and annotation.</title>
        <authorList>
            <consortium name="The Broad Institute Genomics Platform"/>
            <consortium name="The Broad Institute Genome Sequencing Center for Infectious Disease"/>
            <person name="Wu L."/>
            <person name="Ma J."/>
        </authorList>
    </citation>
    <scope>NUCLEOTIDE SEQUENCE [LARGE SCALE GENOMIC DNA]</scope>
    <source>
        <strain evidence="8">CGMCC 4.7676</strain>
    </source>
</reference>
<gene>
    <name evidence="7" type="ORF">ACFOSH_17220</name>
</gene>
<evidence type="ECO:0000256" key="5">
    <source>
        <dbReference type="ARBA" id="ARBA00023194"/>
    </source>
</evidence>
<comment type="similarity">
    <text evidence="2 6">Belongs to the trans-sulfuration enzymes family.</text>
</comment>
<comment type="cofactor">
    <cofactor evidence="1 6">
        <name>pyridoxal 5'-phosphate</name>
        <dbReference type="ChEBI" id="CHEBI:597326"/>
    </cofactor>
</comment>
<dbReference type="InterPro" id="IPR054542">
    <property type="entry name" value="Cys_met_metab_PP"/>
</dbReference>
<dbReference type="EMBL" id="JBHRWK010000022">
    <property type="protein sequence ID" value="MFC3451174.1"/>
    <property type="molecule type" value="Genomic_DNA"/>
</dbReference>
<evidence type="ECO:0000313" key="7">
    <source>
        <dbReference type="EMBL" id="MFC3451174.1"/>
    </source>
</evidence>
<dbReference type="Proteomes" id="UP001595645">
    <property type="component" value="Unassembled WGS sequence"/>
</dbReference>
<keyword evidence="8" id="KW-1185">Reference proteome</keyword>
<evidence type="ECO:0000313" key="8">
    <source>
        <dbReference type="Proteomes" id="UP001595645"/>
    </source>
</evidence>
<evidence type="ECO:0000256" key="1">
    <source>
        <dbReference type="ARBA" id="ARBA00001933"/>
    </source>
</evidence>
<dbReference type="InterPro" id="IPR015421">
    <property type="entry name" value="PyrdxlP-dep_Trfase_major"/>
</dbReference>
<dbReference type="InterPro" id="IPR000277">
    <property type="entry name" value="Cys/Met-Metab_PyrdxlP-dep_enz"/>
</dbReference>
<keyword evidence="5" id="KW-0045">Antibiotic biosynthesis</keyword>